<keyword evidence="4" id="KW-1185">Reference proteome</keyword>
<dbReference type="InterPro" id="IPR029044">
    <property type="entry name" value="Nucleotide-diphossugar_trans"/>
</dbReference>
<keyword evidence="1" id="KW-0175">Coiled coil</keyword>
<evidence type="ECO:0000313" key="4">
    <source>
        <dbReference type="Proteomes" id="UP001320544"/>
    </source>
</evidence>
<dbReference type="PANTHER" id="PTHR43685">
    <property type="entry name" value="GLYCOSYLTRANSFERASE"/>
    <property type="match status" value="1"/>
</dbReference>
<dbReference type="EMBL" id="AP025564">
    <property type="protein sequence ID" value="BDE94703.1"/>
    <property type="molecule type" value="Genomic_DNA"/>
</dbReference>
<evidence type="ECO:0000313" key="3">
    <source>
        <dbReference type="EMBL" id="BDE94703.1"/>
    </source>
</evidence>
<accession>A0ABN6MBW3</accession>
<dbReference type="Gene3D" id="3.90.550.10">
    <property type="entry name" value="Spore Coat Polysaccharide Biosynthesis Protein SpsA, Chain A"/>
    <property type="match status" value="1"/>
</dbReference>
<dbReference type="InterPro" id="IPR050834">
    <property type="entry name" value="Glycosyltransf_2"/>
</dbReference>
<dbReference type="CDD" id="cd00761">
    <property type="entry name" value="Glyco_tranf_GTA_type"/>
    <property type="match status" value="1"/>
</dbReference>
<dbReference type="InterPro" id="IPR001173">
    <property type="entry name" value="Glyco_trans_2-like"/>
</dbReference>
<dbReference type="RefSeq" id="WP_244387492.1">
    <property type="nucleotide sequence ID" value="NZ_AP025564.1"/>
</dbReference>
<name>A0ABN6MBW3_9ACTN</name>
<dbReference type="Proteomes" id="UP001320544">
    <property type="component" value="Chromosome"/>
</dbReference>
<feature type="domain" description="Glycosyltransferase 2-like" evidence="2">
    <location>
        <begin position="10"/>
        <end position="141"/>
    </location>
</feature>
<dbReference type="PANTHER" id="PTHR43685:SF2">
    <property type="entry name" value="GLYCOSYLTRANSFERASE 2-LIKE DOMAIN-CONTAINING PROTEIN"/>
    <property type="match status" value="1"/>
</dbReference>
<gene>
    <name evidence="3" type="ORF">CE91St30_00360</name>
</gene>
<organism evidence="3 4">
    <name type="scientific">Raoultibacter timonensis</name>
    <dbReference type="NCBI Taxonomy" id="1907662"/>
    <lineage>
        <taxon>Bacteria</taxon>
        <taxon>Bacillati</taxon>
        <taxon>Actinomycetota</taxon>
        <taxon>Coriobacteriia</taxon>
        <taxon>Eggerthellales</taxon>
        <taxon>Eggerthellaceae</taxon>
        <taxon>Raoultibacter</taxon>
    </lineage>
</organism>
<evidence type="ECO:0000256" key="1">
    <source>
        <dbReference type="SAM" id="Coils"/>
    </source>
</evidence>
<proteinExistence type="predicted"/>
<sequence>MDNKTERIFSVSLISYNQPDYWREAVSSVLAQDYPAIDLVFSDDGSPGFSKSEVEEFIESSRGKNLVSYTVIEHEENIGTMKNLNDADAACTGYYVTHLEGDDAFATNHVLSDYAKAIESAPKSALGVFGKRIACDEKLRILPDTSNYVQNYFSIDEMVEMHSMTPRNLYRYLVIKGNCRLPWGSSAFRFADYRRYLPLDTRVSYIGDWPFFLKITREGHTMSFANVDAILYRRGGISTSTELTPLKKKYLSDRAKVYAYEIFPFINEYFSPEERVKIFETYSSIQRTAPSETDLIAASTAIAQDKHTAALVIANMTNLYRSNCLNNASASSKAQTDWIQQLQEGKDWLEDQYRKLTTENSELRNNARKAAKDVQAIKDSSLWKIGRAITSVPRAIKKIARGAR</sequence>
<dbReference type="Pfam" id="PF00535">
    <property type="entry name" value="Glycos_transf_2"/>
    <property type="match status" value="1"/>
</dbReference>
<feature type="coiled-coil region" evidence="1">
    <location>
        <begin position="339"/>
        <end position="380"/>
    </location>
</feature>
<evidence type="ECO:0000259" key="2">
    <source>
        <dbReference type="Pfam" id="PF00535"/>
    </source>
</evidence>
<reference evidence="3 4" key="1">
    <citation type="submission" date="2022-01" db="EMBL/GenBank/DDBJ databases">
        <title>Novel bile acid biosynthetic pathways are enriched in the microbiome of centenarians.</title>
        <authorList>
            <person name="Sato Y."/>
            <person name="Atarashi K."/>
            <person name="Plichta R.D."/>
            <person name="Arai Y."/>
            <person name="Sasajima S."/>
            <person name="Kearney M.S."/>
            <person name="Suda W."/>
            <person name="Takeshita K."/>
            <person name="Sasaki T."/>
            <person name="Okamoto S."/>
            <person name="Skelly N.A."/>
            <person name="Okamura Y."/>
            <person name="Vlamakis H."/>
            <person name="Li Y."/>
            <person name="Tanoue T."/>
            <person name="Takei H."/>
            <person name="Nittono H."/>
            <person name="Narushima S."/>
            <person name="Irie J."/>
            <person name="Itoh H."/>
            <person name="Moriya K."/>
            <person name="Sugiura Y."/>
            <person name="Suematsu M."/>
            <person name="Moritoki N."/>
            <person name="Shibata S."/>
            <person name="Littman R.D."/>
            <person name="Fischbach A.M."/>
            <person name="Uwamino Y."/>
            <person name="Inoue T."/>
            <person name="Honda A."/>
            <person name="Hattori M."/>
            <person name="Murai T."/>
            <person name="Xavier J.R."/>
            <person name="Hirose N."/>
            <person name="Honda K."/>
        </authorList>
    </citation>
    <scope>NUCLEOTIDE SEQUENCE [LARGE SCALE GENOMIC DNA]</scope>
    <source>
        <strain evidence="3 4">CE91-St30</strain>
    </source>
</reference>
<protein>
    <recommendedName>
        <fullName evidence="2">Glycosyltransferase 2-like domain-containing protein</fullName>
    </recommendedName>
</protein>
<dbReference type="SUPFAM" id="SSF53448">
    <property type="entry name" value="Nucleotide-diphospho-sugar transferases"/>
    <property type="match status" value="1"/>
</dbReference>